<dbReference type="AlphaFoldDB" id="A0A5B0PMF5"/>
<organism evidence="1 2">
    <name type="scientific">Puccinia graminis f. sp. tritici</name>
    <dbReference type="NCBI Taxonomy" id="56615"/>
    <lineage>
        <taxon>Eukaryota</taxon>
        <taxon>Fungi</taxon>
        <taxon>Dikarya</taxon>
        <taxon>Basidiomycota</taxon>
        <taxon>Pucciniomycotina</taxon>
        <taxon>Pucciniomycetes</taxon>
        <taxon>Pucciniales</taxon>
        <taxon>Pucciniaceae</taxon>
        <taxon>Puccinia</taxon>
    </lineage>
</organism>
<reference evidence="1 2" key="1">
    <citation type="submission" date="2019-05" db="EMBL/GenBank/DDBJ databases">
        <title>Emergence of the Ug99 lineage of the wheat stem rust pathogen through somatic hybridization.</title>
        <authorList>
            <person name="Li F."/>
            <person name="Upadhyaya N.M."/>
            <person name="Sperschneider J."/>
            <person name="Matny O."/>
            <person name="Nguyen-Phuc H."/>
            <person name="Mago R."/>
            <person name="Raley C."/>
            <person name="Miller M.E."/>
            <person name="Silverstein K.A.T."/>
            <person name="Henningsen E."/>
            <person name="Hirsch C.D."/>
            <person name="Visser B."/>
            <person name="Pretorius Z.A."/>
            <person name="Steffenson B.J."/>
            <person name="Schwessinger B."/>
            <person name="Dodds P.N."/>
            <person name="Figueroa M."/>
        </authorList>
    </citation>
    <scope>NUCLEOTIDE SEQUENCE [LARGE SCALE GENOMIC DNA]</scope>
    <source>
        <strain evidence="1">21-0</strain>
    </source>
</reference>
<dbReference type="Proteomes" id="UP000324748">
    <property type="component" value="Unassembled WGS sequence"/>
</dbReference>
<gene>
    <name evidence="1" type="ORF">PGT21_032758</name>
</gene>
<protein>
    <submittedName>
        <fullName evidence="1">Uncharacterized protein</fullName>
    </submittedName>
</protein>
<keyword evidence="2" id="KW-1185">Reference proteome</keyword>
<name>A0A5B0PMF5_PUCGR</name>
<dbReference type="OrthoDB" id="2502454at2759"/>
<evidence type="ECO:0000313" key="1">
    <source>
        <dbReference type="EMBL" id="KAA1101912.1"/>
    </source>
</evidence>
<evidence type="ECO:0000313" key="2">
    <source>
        <dbReference type="Proteomes" id="UP000324748"/>
    </source>
</evidence>
<sequence>MTLFFGSSCGSLCYLTSTRLLLFLSTIATIQFIEASPFRHSDSTSQTDSSNHQSFQHNFNSISNMASMKGYLKPRCSRSSLSNTISLQDCYGALSQLPFNASDSLSLSRPVSQSANTCSLTVSKVTEKNADPSDQASIVNVYAPTLFGPVGQILTSCSNQVE</sequence>
<accession>A0A5B0PMF5</accession>
<comment type="caution">
    <text evidence="1">The sequence shown here is derived from an EMBL/GenBank/DDBJ whole genome shotgun (WGS) entry which is preliminary data.</text>
</comment>
<dbReference type="EMBL" id="VSWC01000053">
    <property type="protein sequence ID" value="KAA1101912.1"/>
    <property type="molecule type" value="Genomic_DNA"/>
</dbReference>
<proteinExistence type="predicted"/>